<sequence>MNSIAALSETTTGAAAAPEFSICTLVTDHDQWRAMQASFVAHGFGDAEFLQLDNSRSNRWCGYAGLAAMIREARGRFVICCHQDVRLIGDGAAVLRERLAALEAHDPSWAIAGNAGASPEGQLLIRITDPHGADQRRGPFPGLVHSLDENFLLLKGGTGIVPSPDLSGFHLYGTDLCLAARQAGRSAWVIDFHLHHLSPGRVDGGFLDCQEAFEKAWGRRLGRASRIRTTCTTLTLRAGLRGHIAGAWRLFRRRWRL</sequence>
<proteinExistence type="predicted"/>
<dbReference type="RefSeq" id="WP_164693085.1">
    <property type="nucleotide sequence ID" value="NZ_JAAIKB010000001.1"/>
</dbReference>
<gene>
    <name evidence="1" type="ORF">G3576_04435</name>
</gene>
<organism evidence="1 2">
    <name type="scientific">Falsiroseomonas algicola</name>
    <dbReference type="NCBI Taxonomy" id="2716930"/>
    <lineage>
        <taxon>Bacteria</taxon>
        <taxon>Pseudomonadati</taxon>
        <taxon>Pseudomonadota</taxon>
        <taxon>Alphaproteobacteria</taxon>
        <taxon>Acetobacterales</taxon>
        <taxon>Roseomonadaceae</taxon>
        <taxon>Falsiroseomonas</taxon>
    </lineage>
</organism>
<comment type="caution">
    <text evidence="1">The sequence shown here is derived from an EMBL/GenBank/DDBJ whole genome shotgun (WGS) entry which is preliminary data.</text>
</comment>
<name>A0A6M1LGD5_9PROT</name>
<dbReference type="AlphaFoldDB" id="A0A6M1LGD5"/>
<accession>A0A6M1LGD5</accession>
<dbReference type="Proteomes" id="UP000475385">
    <property type="component" value="Unassembled WGS sequence"/>
</dbReference>
<dbReference type="Gene3D" id="3.90.550.10">
    <property type="entry name" value="Spore Coat Polysaccharide Biosynthesis Protein SpsA, Chain A"/>
    <property type="match status" value="1"/>
</dbReference>
<dbReference type="EMBL" id="JAAIKB010000001">
    <property type="protein sequence ID" value="NGM19251.1"/>
    <property type="molecule type" value="Genomic_DNA"/>
</dbReference>
<dbReference type="InterPro" id="IPR029044">
    <property type="entry name" value="Nucleotide-diphossugar_trans"/>
</dbReference>
<evidence type="ECO:0000313" key="1">
    <source>
        <dbReference type="EMBL" id="NGM19251.1"/>
    </source>
</evidence>
<protein>
    <submittedName>
        <fullName evidence="1">Acyl esterase</fullName>
    </submittedName>
</protein>
<evidence type="ECO:0000313" key="2">
    <source>
        <dbReference type="Proteomes" id="UP000475385"/>
    </source>
</evidence>
<reference evidence="1 2" key="1">
    <citation type="submission" date="2020-03" db="EMBL/GenBank/DDBJ databases">
        <title>Roseomonas stagni sp. nov., isolated from pond water in Japan.</title>
        <authorList>
            <person name="Furuhata K."/>
            <person name="Miyamoto H."/>
            <person name="Goto K."/>
        </authorList>
    </citation>
    <scope>NUCLEOTIDE SEQUENCE [LARGE SCALE GENOMIC DNA]</scope>
    <source>
        <strain evidence="1 2">PeD5</strain>
    </source>
</reference>
<keyword evidence="2" id="KW-1185">Reference proteome</keyword>